<dbReference type="AlphaFoldDB" id="A0A9Q3PBA5"/>
<keyword evidence="3" id="KW-1185">Reference proteome</keyword>
<dbReference type="EMBL" id="AVOT02062928">
    <property type="protein sequence ID" value="MBW0555798.1"/>
    <property type="molecule type" value="Genomic_DNA"/>
</dbReference>
<evidence type="ECO:0000313" key="2">
    <source>
        <dbReference type="EMBL" id="MBW0555798.1"/>
    </source>
</evidence>
<protein>
    <submittedName>
        <fullName evidence="2">Uncharacterized protein</fullName>
    </submittedName>
</protein>
<gene>
    <name evidence="2" type="ORF">O181_095513</name>
</gene>
<comment type="caution">
    <text evidence="2">The sequence shown here is derived from an EMBL/GenBank/DDBJ whole genome shotgun (WGS) entry which is preliminary data.</text>
</comment>
<feature type="region of interest" description="Disordered" evidence="1">
    <location>
        <begin position="44"/>
        <end position="70"/>
    </location>
</feature>
<evidence type="ECO:0000313" key="3">
    <source>
        <dbReference type="Proteomes" id="UP000765509"/>
    </source>
</evidence>
<accession>A0A9Q3PBA5</accession>
<organism evidence="2 3">
    <name type="scientific">Austropuccinia psidii MF-1</name>
    <dbReference type="NCBI Taxonomy" id="1389203"/>
    <lineage>
        <taxon>Eukaryota</taxon>
        <taxon>Fungi</taxon>
        <taxon>Dikarya</taxon>
        <taxon>Basidiomycota</taxon>
        <taxon>Pucciniomycotina</taxon>
        <taxon>Pucciniomycetes</taxon>
        <taxon>Pucciniales</taxon>
        <taxon>Sphaerophragmiaceae</taxon>
        <taxon>Austropuccinia</taxon>
    </lineage>
</organism>
<evidence type="ECO:0000256" key="1">
    <source>
        <dbReference type="SAM" id="MobiDB-lite"/>
    </source>
</evidence>
<dbReference type="Proteomes" id="UP000765509">
    <property type="component" value="Unassembled WGS sequence"/>
</dbReference>
<name>A0A9Q3PBA5_9BASI</name>
<proteinExistence type="predicted"/>
<sequence length="91" mass="10435">MKGIPGITNKDLDYNLVTKKKSLKSRLSPKKLVKSISKLIRKEKEIIPHKPKQNPTPEEIDPREQPPTFISGITKEETIKNMKYPPSLDLE</sequence>
<reference evidence="2" key="1">
    <citation type="submission" date="2021-03" db="EMBL/GenBank/DDBJ databases">
        <title>Draft genome sequence of rust myrtle Austropuccinia psidii MF-1, a brazilian biotype.</title>
        <authorList>
            <person name="Quecine M.C."/>
            <person name="Pachon D.M.R."/>
            <person name="Bonatelli M.L."/>
            <person name="Correr F.H."/>
            <person name="Franceschini L.M."/>
            <person name="Leite T.F."/>
            <person name="Margarido G.R.A."/>
            <person name="Almeida C.A."/>
            <person name="Ferrarezi J.A."/>
            <person name="Labate C.A."/>
        </authorList>
    </citation>
    <scope>NUCLEOTIDE SEQUENCE</scope>
    <source>
        <strain evidence="2">MF-1</strain>
    </source>
</reference>